<dbReference type="Gene3D" id="2.60.120.560">
    <property type="entry name" value="Exo-inulinase, domain 1"/>
    <property type="match status" value="1"/>
</dbReference>
<evidence type="ECO:0000313" key="1">
    <source>
        <dbReference type="EMBL" id="MDC0685370.1"/>
    </source>
</evidence>
<protein>
    <recommendedName>
        <fullName evidence="3">3-keto-disaccharide hydrolase domain-containing protein</fullName>
    </recommendedName>
</protein>
<evidence type="ECO:0000313" key="2">
    <source>
        <dbReference type="Proteomes" id="UP001217485"/>
    </source>
</evidence>
<dbReference type="Proteomes" id="UP001217485">
    <property type="component" value="Unassembled WGS sequence"/>
</dbReference>
<proteinExistence type="predicted"/>
<evidence type="ECO:0008006" key="3">
    <source>
        <dbReference type="Google" id="ProtNLM"/>
    </source>
</evidence>
<dbReference type="RefSeq" id="WP_272103612.1">
    <property type="nucleotide sequence ID" value="NZ_JAQNDK010000006.1"/>
</dbReference>
<sequence length="108" mass="12307">MDQACGLVFRYLDENNYYITRANALEGNVRLYHVKDGRRTQIASWSGAVTGNWHELRVDAREDRIQVHWGGSQIIDATDRTFTAPGKVGVWTKADSVTYFDDLTIMPL</sequence>
<accession>A0ABT5CG30</accession>
<organism evidence="1 2">
    <name type="scientific">Sorangium atrum</name>
    <dbReference type="NCBI Taxonomy" id="2995308"/>
    <lineage>
        <taxon>Bacteria</taxon>
        <taxon>Pseudomonadati</taxon>
        <taxon>Myxococcota</taxon>
        <taxon>Polyangia</taxon>
        <taxon>Polyangiales</taxon>
        <taxon>Polyangiaceae</taxon>
        <taxon>Sorangium</taxon>
    </lineage>
</organism>
<dbReference type="EMBL" id="JAQNDK010000006">
    <property type="protein sequence ID" value="MDC0685370.1"/>
    <property type="molecule type" value="Genomic_DNA"/>
</dbReference>
<keyword evidence="2" id="KW-1185">Reference proteome</keyword>
<name>A0ABT5CG30_9BACT</name>
<reference evidence="1 2" key="1">
    <citation type="submission" date="2023-01" db="EMBL/GenBank/DDBJ databases">
        <title>Minimal conservation of predation-associated metabolite biosynthetic gene clusters underscores biosynthetic potential of Myxococcota including descriptions for ten novel species: Archangium lansinium sp. nov., Myxococcus landrumus sp. nov., Nannocystis bai.</title>
        <authorList>
            <person name="Ahearne A."/>
            <person name="Stevens C."/>
            <person name="Dowd S."/>
        </authorList>
    </citation>
    <scope>NUCLEOTIDE SEQUENCE [LARGE SCALE GENOMIC DNA]</scope>
    <source>
        <strain evidence="1 2">WIWO2</strain>
    </source>
</reference>
<gene>
    <name evidence="1" type="ORF">POL72_47125</name>
</gene>
<comment type="caution">
    <text evidence="1">The sequence shown here is derived from an EMBL/GenBank/DDBJ whole genome shotgun (WGS) entry which is preliminary data.</text>
</comment>